<dbReference type="AlphaFoldDB" id="A0A1A8YL32"/>
<evidence type="ECO:0000313" key="2">
    <source>
        <dbReference type="EMBL" id="SBT31715.1"/>
    </source>
</evidence>
<dbReference type="Proteomes" id="UP000078550">
    <property type="component" value="Unassembled WGS sequence"/>
</dbReference>
<reference evidence="4 5" key="1">
    <citation type="submission" date="2016-05" db="EMBL/GenBank/DDBJ databases">
        <authorList>
            <person name="Naeem Raeece"/>
        </authorList>
    </citation>
    <scope>NUCLEOTIDE SEQUENCE [LARGE SCALE GENOMIC DNA]</scope>
</reference>
<sequence>MRPTGRGQNKIVKRCEKNTQNGGEGGVAEATDNEKCSISQFSRCSFSPELANQCNPFFHTFTCAYSSACISTCMRTCFQKEQFSSSPLRLGQSAK</sequence>
<accession>A0A1A8YL32</accession>
<protein>
    <submittedName>
        <fullName evidence="3">Uncharacterized protein</fullName>
    </submittedName>
</protein>
<evidence type="ECO:0000313" key="4">
    <source>
        <dbReference type="Proteomes" id="UP000078550"/>
    </source>
</evidence>
<proteinExistence type="predicted"/>
<dbReference type="EMBL" id="FLRD01000023">
    <property type="protein sequence ID" value="SBT31715.1"/>
    <property type="molecule type" value="Genomic_DNA"/>
</dbReference>
<evidence type="ECO:0000313" key="5">
    <source>
        <dbReference type="Proteomes" id="UP000078555"/>
    </source>
</evidence>
<dbReference type="Proteomes" id="UP000078555">
    <property type="component" value="Unassembled WGS sequence"/>
</dbReference>
<evidence type="ECO:0000256" key="1">
    <source>
        <dbReference type="SAM" id="MobiDB-lite"/>
    </source>
</evidence>
<feature type="region of interest" description="Disordered" evidence="1">
    <location>
        <begin position="1"/>
        <end position="29"/>
    </location>
</feature>
<name>A0A1A8YL32_PLAOA</name>
<dbReference type="EMBL" id="FLRE01000032">
    <property type="protein sequence ID" value="SBT32255.1"/>
    <property type="molecule type" value="Genomic_DNA"/>
</dbReference>
<evidence type="ECO:0000313" key="3">
    <source>
        <dbReference type="EMBL" id="SBT32255.1"/>
    </source>
</evidence>
<gene>
    <name evidence="2" type="ORF">POVWA1_008590</name>
    <name evidence="3" type="ORF">POVWA2_008580</name>
</gene>
<keyword evidence="5" id="KW-1185">Reference proteome</keyword>
<reference evidence="3" key="2">
    <citation type="submission" date="2016-05" db="EMBL/GenBank/DDBJ databases">
        <authorList>
            <person name="Lavstsen T."/>
            <person name="Jespersen J.S."/>
        </authorList>
    </citation>
    <scope>NUCLEOTIDE SEQUENCE [LARGE SCALE GENOMIC DNA]</scope>
</reference>
<organism evidence="3 4">
    <name type="scientific">Plasmodium ovale wallikeri</name>
    <dbReference type="NCBI Taxonomy" id="864142"/>
    <lineage>
        <taxon>Eukaryota</taxon>
        <taxon>Sar</taxon>
        <taxon>Alveolata</taxon>
        <taxon>Apicomplexa</taxon>
        <taxon>Aconoidasida</taxon>
        <taxon>Haemosporida</taxon>
        <taxon>Plasmodiidae</taxon>
        <taxon>Plasmodium</taxon>
        <taxon>Plasmodium (Plasmodium)</taxon>
    </lineage>
</organism>